<dbReference type="Proteomes" id="UP000254343">
    <property type="component" value="Unassembled WGS sequence"/>
</dbReference>
<dbReference type="OrthoDB" id="7022686at2"/>
<sequence length="230" mass="24606">MTVGIESPYVEVIYDGSQSEFASLFRALDSADVHVGWLDDDGLPVWLTSPIHFTASLVSGMAVVQRVAFPEASPVSPLTLVFERITPPVQAVDFTNLGRFDPKVHERLADASAMRDAELRSKQARTPTPFAVSDLVVDFRPRRVKAADPLDPEDLVTKSYSDLHTGTAGAERAEAAADRADADAAQTAADREAAEIASAAAVTAAHILGMPDDGFYNEATDTTIDDGIYA</sequence>
<protein>
    <submittedName>
        <fullName evidence="3">Uncharacterized protein</fullName>
    </submittedName>
</protein>
<feature type="region of interest" description="Disordered" evidence="1">
    <location>
        <begin position="157"/>
        <end position="188"/>
    </location>
</feature>
<dbReference type="RefSeq" id="WP_002719052.1">
    <property type="nucleotide sequence ID" value="NZ_UFSI01000001.1"/>
</dbReference>
<evidence type="ECO:0000313" key="3">
    <source>
        <dbReference type="EMBL" id="SUW28267.1"/>
    </source>
</evidence>
<evidence type="ECO:0000313" key="4">
    <source>
        <dbReference type="Proteomes" id="UP000254343"/>
    </source>
</evidence>
<organism evidence="3 4">
    <name type="scientific">Afipia felis</name>
    <name type="common">Cat scratch disease bacillus</name>
    <dbReference type="NCBI Taxonomy" id="1035"/>
    <lineage>
        <taxon>Bacteria</taxon>
        <taxon>Pseudomonadati</taxon>
        <taxon>Pseudomonadota</taxon>
        <taxon>Alphaproteobacteria</taxon>
        <taxon>Hyphomicrobiales</taxon>
        <taxon>Nitrobacteraceae</taxon>
        <taxon>Afipia</taxon>
    </lineage>
</organism>
<feature type="compositionally biased region" description="Basic and acidic residues" evidence="1">
    <location>
        <begin position="171"/>
        <end position="182"/>
    </location>
</feature>
<name>A0A381AYN1_AFIFE</name>
<gene>
    <name evidence="2" type="ORF">NCTC12722_01429</name>
    <name evidence="3" type="ORF">NCTC12722_04141</name>
</gene>
<evidence type="ECO:0000256" key="1">
    <source>
        <dbReference type="SAM" id="MobiDB-lite"/>
    </source>
</evidence>
<evidence type="ECO:0000313" key="2">
    <source>
        <dbReference type="EMBL" id="SUU84242.1"/>
    </source>
</evidence>
<dbReference type="EMBL" id="UIGB01000001">
    <property type="protein sequence ID" value="SUU84242.1"/>
    <property type="molecule type" value="Genomic_DNA"/>
</dbReference>
<dbReference type="EMBL" id="UIGB01000003">
    <property type="protein sequence ID" value="SUW28267.1"/>
    <property type="molecule type" value="Genomic_DNA"/>
</dbReference>
<reference evidence="3 4" key="1">
    <citation type="submission" date="2018-06" db="EMBL/GenBank/DDBJ databases">
        <authorList>
            <consortium name="Pathogen Informatics"/>
            <person name="Doyle S."/>
        </authorList>
    </citation>
    <scope>NUCLEOTIDE SEQUENCE [LARGE SCALE GENOMIC DNA]</scope>
    <source>
        <strain evidence="3 4">NCTC12722</strain>
    </source>
</reference>
<accession>A0A381AYN1</accession>
<dbReference type="AlphaFoldDB" id="A0A381AYN1"/>
<proteinExistence type="predicted"/>